<keyword evidence="3" id="KW-0132">Cell division</keyword>
<dbReference type="GO" id="GO:0005886">
    <property type="term" value="C:plasma membrane"/>
    <property type="evidence" value="ECO:0007669"/>
    <property type="project" value="TreeGrafter"/>
</dbReference>
<comment type="subcellular location">
    <subcellularLocation>
        <location evidence="1">Membrane</location>
    </subcellularLocation>
</comment>
<keyword evidence="7" id="KW-0131">Cell cycle</keyword>
<evidence type="ECO:0000256" key="5">
    <source>
        <dbReference type="ARBA" id="ARBA00022989"/>
    </source>
</evidence>
<dbReference type="PANTHER" id="PTHR37820">
    <property type="entry name" value="CELL DIVISION PROTEIN DIVIB"/>
    <property type="match status" value="1"/>
</dbReference>
<reference evidence="11 12" key="1">
    <citation type="submission" date="2022-10" db="EMBL/GenBank/DDBJ databases">
        <title>Comparative genomic analysis of Cohnella hashimotonis sp. nov., isolated from the International Space Station.</title>
        <authorList>
            <person name="Simpson A."/>
            <person name="Venkateswaran K."/>
        </authorList>
    </citation>
    <scope>NUCLEOTIDE SEQUENCE [LARGE SCALE GENOMIC DNA]</scope>
    <source>
        <strain evidence="11 12">DSM 18997</strain>
    </source>
</reference>
<protein>
    <submittedName>
        <fullName evidence="11">FtsQ-type POTRA domain-containing protein</fullName>
    </submittedName>
</protein>
<evidence type="ECO:0000256" key="6">
    <source>
        <dbReference type="ARBA" id="ARBA00023136"/>
    </source>
</evidence>
<dbReference type="InterPro" id="IPR034746">
    <property type="entry name" value="POTRA"/>
</dbReference>
<feature type="compositionally biased region" description="Polar residues" evidence="8">
    <location>
        <begin position="237"/>
        <end position="248"/>
    </location>
</feature>
<feature type="transmembrane region" description="Helical" evidence="9">
    <location>
        <begin position="25"/>
        <end position="42"/>
    </location>
</feature>
<dbReference type="AlphaFoldDB" id="A0A9X4QNX2"/>
<evidence type="ECO:0000256" key="7">
    <source>
        <dbReference type="ARBA" id="ARBA00023306"/>
    </source>
</evidence>
<keyword evidence="4 9" id="KW-0812">Transmembrane</keyword>
<feature type="region of interest" description="Disordered" evidence="8">
    <location>
        <begin position="235"/>
        <end position="255"/>
    </location>
</feature>
<comment type="caution">
    <text evidence="11">The sequence shown here is derived from an EMBL/GenBank/DDBJ whole genome shotgun (WGS) entry which is preliminary data.</text>
</comment>
<sequence>MQDDRANSRFAAGTGGDETTRGGKLLWIVIALFVAVLIVLFFRSSLSRISVIEIQGLTYLNQDQVSAQLGVGIGDSFFMPASDKLAQRVKRLPQIKDVRVAKHFPGKLEVRVQEYAPVAIELDGKGGLSVVLANGIGVQPAAGSALPAKPVLTGWRKNDPQRAALCQALGGLTAEGIEDFSEISPDPSSAYPDRIRIFTRSGFDVLTTVGKLKDKIAILSELVENREPGTVVLLDSDTYSPYSAQTDPSGDEEAP</sequence>
<keyword evidence="12" id="KW-1185">Reference proteome</keyword>
<evidence type="ECO:0000256" key="8">
    <source>
        <dbReference type="SAM" id="MobiDB-lite"/>
    </source>
</evidence>
<proteinExistence type="predicted"/>
<accession>A0A9X4QNX2</accession>
<feature type="domain" description="POTRA" evidence="10">
    <location>
        <begin position="47"/>
        <end position="115"/>
    </location>
</feature>
<keyword evidence="2" id="KW-1003">Cell membrane</keyword>
<evidence type="ECO:0000256" key="1">
    <source>
        <dbReference type="ARBA" id="ARBA00004370"/>
    </source>
</evidence>
<name>A0A9X4QNX2_9BACL</name>
<organism evidence="11 12">
    <name type="scientific">Cohnella ginsengisoli</name>
    <dbReference type="NCBI Taxonomy" id="425004"/>
    <lineage>
        <taxon>Bacteria</taxon>
        <taxon>Bacillati</taxon>
        <taxon>Bacillota</taxon>
        <taxon>Bacilli</taxon>
        <taxon>Bacillales</taxon>
        <taxon>Paenibacillaceae</taxon>
        <taxon>Cohnella</taxon>
    </lineage>
</organism>
<evidence type="ECO:0000256" key="3">
    <source>
        <dbReference type="ARBA" id="ARBA00022618"/>
    </source>
</evidence>
<keyword evidence="5 9" id="KW-1133">Transmembrane helix</keyword>
<dbReference type="Pfam" id="PF08478">
    <property type="entry name" value="POTRA_1"/>
    <property type="match status" value="1"/>
</dbReference>
<dbReference type="Gene3D" id="3.10.20.310">
    <property type="entry name" value="membrane protein fhac"/>
    <property type="match status" value="1"/>
</dbReference>
<evidence type="ECO:0000259" key="10">
    <source>
        <dbReference type="PROSITE" id="PS51779"/>
    </source>
</evidence>
<evidence type="ECO:0000313" key="12">
    <source>
        <dbReference type="Proteomes" id="UP001153387"/>
    </source>
</evidence>
<dbReference type="PANTHER" id="PTHR37820:SF1">
    <property type="entry name" value="CELL DIVISION PROTEIN FTSQ"/>
    <property type="match status" value="1"/>
</dbReference>
<evidence type="ECO:0000256" key="9">
    <source>
        <dbReference type="SAM" id="Phobius"/>
    </source>
</evidence>
<dbReference type="Proteomes" id="UP001153387">
    <property type="component" value="Unassembled WGS sequence"/>
</dbReference>
<dbReference type="PROSITE" id="PS51779">
    <property type="entry name" value="POTRA"/>
    <property type="match status" value="1"/>
</dbReference>
<dbReference type="RefSeq" id="WP_277567084.1">
    <property type="nucleotide sequence ID" value="NZ_JAPDHZ010000004.1"/>
</dbReference>
<evidence type="ECO:0000256" key="2">
    <source>
        <dbReference type="ARBA" id="ARBA00022475"/>
    </source>
</evidence>
<dbReference type="EMBL" id="JAPDHZ010000004">
    <property type="protein sequence ID" value="MDG0793278.1"/>
    <property type="molecule type" value="Genomic_DNA"/>
</dbReference>
<gene>
    <name evidence="11" type="ORF">OMP38_22340</name>
</gene>
<dbReference type="Gene3D" id="3.40.50.10960">
    <property type="match status" value="1"/>
</dbReference>
<dbReference type="InterPro" id="IPR013685">
    <property type="entry name" value="POTRA_FtsQ_type"/>
</dbReference>
<evidence type="ECO:0000256" key="4">
    <source>
        <dbReference type="ARBA" id="ARBA00022692"/>
    </source>
</evidence>
<dbReference type="GO" id="GO:0051301">
    <property type="term" value="P:cell division"/>
    <property type="evidence" value="ECO:0007669"/>
    <property type="project" value="UniProtKB-KW"/>
</dbReference>
<evidence type="ECO:0000313" key="11">
    <source>
        <dbReference type="EMBL" id="MDG0793278.1"/>
    </source>
</evidence>
<keyword evidence="6 9" id="KW-0472">Membrane</keyword>
<dbReference type="InterPro" id="IPR050487">
    <property type="entry name" value="FtsQ_DivIB"/>
</dbReference>